<dbReference type="Gene3D" id="3.40.1180.10">
    <property type="entry name" value="Decaprenyl diphosphate synthase-like"/>
    <property type="match status" value="1"/>
</dbReference>
<reference evidence="2" key="1">
    <citation type="submission" date="2022-09" db="EMBL/GenBank/DDBJ databases">
        <title>Haloadaptaus new haloarchaeum isolated from saline soil.</title>
        <authorList>
            <person name="Duran-Viseras A."/>
            <person name="Sanchez-Porro C."/>
            <person name="Ventosa A."/>
        </authorList>
    </citation>
    <scope>NUCLEOTIDE SEQUENCE</scope>
    <source>
        <strain evidence="2">F3-133</strain>
    </source>
</reference>
<proteinExistence type="predicted"/>
<protein>
    <submittedName>
        <fullName evidence="2">Undecaprenyl diphosphate synthase family protein</fullName>
    </submittedName>
</protein>
<dbReference type="EMBL" id="RKLV01000010">
    <property type="protein sequence ID" value="MCX2819648.1"/>
    <property type="molecule type" value="Genomic_DNA"/>
</dbReference>
<keyword evidence="3" id="KW-1185">Reference proteome</keyword>
<dbReference type="InterPro" id="IPR001441">
    <property type="entry name" value="UPP_synth-like"/>
</dbReference>
<evidence type="ECO:0000256" key="1">
    <source>
        <dbReference type="ARBA" id="ARBA00022679"/>
    </source>
</evidence>
<dbReference type="InterPro" id="IPR036424">
    <property type="entry name" value="UPP_synth-like_sf"/>
</dbReference>
<evidence type="ECO:0000313" key="3">
    <source>
        <dbReference type="Proteomes" id="UP001149411"/>
    </source>
</evidence>
<dbReference type="Proteomes" id="UP001149411">
    <property type="component" value="Unassembled WGS sequence"/>
</dbReference>
<dbReference type="RefSeq" id="WP_266088157.1">
    <property type="nucleotide sequence ID" value="NZ_RKLV01000010.1"/>
</dbReference>
<dbReference type="AlphaFoldDB" id="A0A9Q4C558"/>
<evidence type="ECO:0000313" key="2">
    <source>
        <dbReference type="EMBL" id="MCX2819648.1"/>
    </source>
</evidence>
<comment type="caution">
    <text evidence="2">The sequence shown here is derived from an EMBL/GenBank/DDBJ whole genome shotgun (WGS) entry which is preliminary data.</text>
</comment>
<dbReference type="SUPFAM" id="SSF64005">
    <property type="entry name" value="Undecaprenyl diphosphate synthase"/>
    <property type="match status" value="1"/>
</dbReference>
<sequence length="185" mass="20332">MLTSGSGETERGEELPGHVAVVFGGGTDPSTVRDLYVWCDEVGVETTTVCLPDVVNRAVYNDAVAELEPPVRVIDTAEGRGGEEHGRVLSYLGGREELVDAFRRLARDIDSGDLSPDGIDADAVADRLGVPGEPDLLIEVSDTVLSDVLIWQTVYTELCYVDRLDEDTLRGCIDDYRERERRYGR</sequence>
<dbReference type="GO" id="GO:0016765">
    <property type="term" value="F:transferase activity, transferring alkyl or aryl (other than methyl) groups"/>
    <property type="evidence" value="ECO:0007669"/>
    <property type="project" value="InterPro"/>
</dbReference>
<name>A0A9Q4C558_9EURY</name>
<keyword evidence="1" id="KW-0808">Transferase</keyword>
<accession>A0A9Q4C558</accession>
<gene>
    <name evidence="2" type="ORF">EGH25_09835</name>
</gene>
<dbReference type="Pfam" id="PF01255">
    <property type="entry name" value="Prenyltransf"/>
    <property type="match status" value="1"/>
</dbReference>
<organism evidence="2 3">
    <name type="scientific">Halorutilus salinus</name>
    <dbReference type="NCBI Taxonomy" id="2487751"/>
    <lineage>
        <taxon>Archaea</taxon>
        <taxon>Methanobacteriati</taxon>
        <taxon>Methanobacteriota</taxon>
        <taxon>Stenosarchaea group</taxon>
        <taxon>Halobacteria</taxon>
        <taxon>Halorutilales</taxon>
        <taxon>Halorutilaceae</taxon>
        <taxon>Halorutilus</taxon>
    </lineage>
</organism>